<dbReference type="GO" id="GO:0030295">
    <property type="term" value="F:protein kinase activator activity"/>
    <property type="evidence" value="ECO:0007669"/>
    <property type="project" value="TreeGrafter"/>
</dbReference>
<dbReference type="SMART" id="SM00304">
    <property type="entry name" value="HAMP"/>
    <property type="match status" value="1"/>
</dbReference>
<keyword evidence="5" id="KW-0808">Transferase</keyword>
<evidence type="ECO:0000256" key="1">
    <source>
        <dbReference type="ARBA" id="ARBA00000085"/>
    </source>
</evidence>
<feature type="domain" description="HAMP" evidence="9">
    <location>
        <begin position="214"/>
        <end position="266"/>
    </location>
</feature>
<feature type="domain" description="Histidine kinase" evidence="8">
    <location>
        <begin position="281"/>
        <end position="492"/>
    </location>
</feature>
<keyword evidence="4" id="KW-0597">Phosphoprotein</keyword>
<dbReference type="RefSeq" id="WP_254091326.1">
    <property type="nucleotide sequence ID" value="NZ_JAHESC010000022.1"/>
</dbReference>
<dbReference type="PROSITE" id="PS50109">
    <property type="entry name" value="HIS_KIN"/>
    <property type="match status" value="1"/>
</dbReference>
<dbReference type="PANTHER" id="PTHR42878:SF15">
    <property type="entry name" value="BACTERIOPHYTOCHROME"/>
    <property type="match status" value="1"/>
</dbReference>
<proteinExistence type="predicted"/>
<dbReference type="Pfam" id="PF00512">
    <property type="entry name" value="HisKA"/>
    <property type="match status" value="1"/>
</dbReference>
<dbReference type="Gene3D" id="3.30.565.10">
    <property type="entry name" value="Histidine kinase-like ATPase, C-terminal domain"/>
    <property type="match status" value="1"/>
</dbReference>
<keyword evidence="7" id="KW-1133">Transmembrane helix</keyword>
<gene>
    <name evidence="10" type="ORF">KK078_16125</name>
</gene>
<dbReference type="PANTHER" id="PTHR42878">
    <property type="entry name" value="TWO-COMPONENT HISTIDINE KINASE"/>
    <property type="match status" value="1"/>
</dbReference>
<protein>
    <recommendedName>
        <fullName evidence="3">histidine kinase</fullName>
        <ecNumber evidence="3">2.7.13.3</ecNumber>
    </recommendedName>
</protein>
<dbReference type="SUPFAM" id="SSF47384">
    <property type="entry name" value="Homodimeric domain of signal transducing histidine kinase"/>
    <property type="match status" value="1"/>
</dbReference>
<dbReference type="GO" id="GO:0000155">
    <property type="term" value="F:phosphorelay sensor kinase activity"/>
    <property type="evidence" value="ECO:0007669"/>
    <property type="project" value="InterPro"/>
</dbReference>
<keyword evidence="11" id="KW-1185">Reference proteome</keyword>
<dbReference type="Pfam" id="PF02518">
    <property type="entry name" value="HATPase_c"/>
    <property type="match status" value="1"/>
</dbReference>
<evidence type="ECO:0000256" key="3">
    <source>
        <dbReference type="ARBA" id="ARBA00012438"/>
    </source>
</evidence>
<dbReference type="SMART" id="SM00387">
    <property type="entry name" value="HATPase_c"/>
    <property type="match status" value="1"/>
</dbReference>
<dbReference type="EMBL" id="JAHESC010000022">
    <property type="protein sequence ID" value="MBT1688098.1"/>
    <property type="molecule type" value="Genomic_DNA"/>
</dbReference>
<dbReference type="InterPro" id="IPR003594">
    <property type="entry name" value="HATPase_dom"/>
</dbReference>
<dbReference type="PROSITE" id="PS50885">
    <property type="entry name" value="HAMP"/>
    <property type="match status" value="1"/>
</dbReference>
<evidence type="ECO:0000256" key="7">
    <source>
        <dbReference type="SAM" id="Phobius"/>
    </source>
</evidence>
<dbReference type="Gene3D" id="6.10.340.10">
    <property type="match status" value="1"/>
</dbReference>
<evidence type="ECO:0000313" key="11">
    <source>
        <dbReference type="Proteomes" id="UP001319180"/>
    </source>
</evidence>
<dbReference type="InterPro" id="IPR050351">
    <property type="entry name" value="BphY/WalK/GraS-like"/>
</dbReference>
<comment type="subcellular location">
    <subcellularLocation>
        <location evidence="2">Membrane</location>
    </subcellularLocation>
</comment>
<dbReference type="Pfam" id="PF00672">
    <property type="entry name" value="HAMP"/>
    <property type="match status" value="1"/>
</dbReference>
<evidence type="ECO:0000259" key="8">
    <source>
        <dbReference type="PROSITE" id="PS50109"/>
    </source>
</evidence>
<dbReference type="Gene3D" id="1.10.287.130">
    <property type="match status" value="1"/>
</dbReference>
<keyword evidence="7" id="KW-0472">Membrane</keyword>
<dbReference type="SUPFAM" id="SSF55874">
    <property type="entry name" value="ATPase domain of HSP90 chaperone/DNA topoisomerase II/histidine kinase"/>
    <property type="match status" value="1"/>
</dbReference>
<dbReference type="InterPro" id="IPR036890">
    <property type="entry name" value="HATPase_C_sf"/>
</dbReference>
<evidence type="ECO:0000256" key="5">
    <source>
        <dbReference type="ARBA" id="ARBA00022679"/>
    </source>
</evidence>
<dbReference type="AlphaFoldDB" id="A0AAP2D9V2"/>
<dbReference type="EC" id="2.7.13.3" evidence="3"/>
<evidence type="ECO:0000256" key="4">
    <source>
        <dbReference type="ARBA" id="ARBA00022553"/>
    </source>
</evidence>
<accession>A0AAP2D9V2</accession>
<dbReference type="CDD" id="cd00082">
    <property type="entry name" value="HisKA"/>
    <property type="match status" value="1"/>
</dbReference>
<name>A0AAP2D9V2_9BACT</name>
<dbReference type="InterPro" id="IPR004358">
    <property type="entry name" value="Sig_transdc_His_kin-like_C"/>
</dbReference>
<evidence type="ECO:0000256" key="6">
    <source>
        <dbReference type="ARBA" id="ARBA00022777"/>
    </source>
</evidence>
<dbReference type="InterPro" id="IPR007891">
    <property type="entry name" value="CHASE3"/>
</dbReference>
<dbReference type="SUPFAM" id="SSF158472">
    <property type="entry name" value="HAMP domain-like"/>
    <property type="match status" value="1"/>
</dbReference>
<keyword evidence="7" id="KW-0812">Transmembrane</keyword>
<dbReference type="GO" id="GO:0000156">
    <property type="term" value="F:phosphorelay response regulator activity"/>
    <property type="evidence" value="ECO:0007669"/>
    <property type="project" value="TreeGrafter"/>
</dbReference>
<dbReference type="Pfam" id="PF05227">
    <property type="entry name" value="CHASE3"/>
    <property type="match status" value="1"/>
</dbReference>
<dbReference type="PRINTS" id="PR00344">
    <property type="entry name" value="BCTRLSENSOR"/>
</dbReference>
<evidence type="ECO:0000256" key="2">
    <source>
        <dbReference type="ARBA" id="ARBA00004370"/>
    </source>
</evidence>
<comment type="catalytic activity">
    <reaction evidence="1">
        <text>ATP + protein L-histidine = ADP + protein N-phospho-L-histidine.</text>
        <dbReference type="EC" id="2.7.13.3"/>
    </reaction>
</comment>
<dbReference type="GO" id="GO:0016020">
    <property type="term" value="C:membrane"/>
    <property type="evidence" value="ECO:0007669"/>
    <property type="project" value="UniProtKB-SubCell"/>
</dbReference>
<keyword evidence="6" id="KW-0418">Kinase</keyword>
<dbReference type="InterPro" id="IPR003660">
    <property type="entry name" value="HAMP_dom"/>
</dbReference>
<dbReference type="InterPro" id="IPR005467">
    <property type="entry name" value="His_kinase_dom"/>
</dbReference>
<comment type="caution">
    <text evidence="10">The sequence shown here is derived from an EMBL/GenBank/DDBJ whole genome shotgun (WGS) entry which is preliminary data.</text>
</comment>
<dbReference type="Proteomes" id="UP001319180">
    <property type="component" value="Unassembled WGS sequence"/>
</dbReference>
<feature type="transmembrane region" description="Helical" evidence="7">
    <location>
        <begin position="195"/>
        <end position="216"/>
    </location>
</feature>
<dbReference type="InterPro" id="IPR036097">
    <property type="entry name" value="HisK_dim/P_sf"/>
</dbReference>
<dbReference type="GO" id="GO:0007234">
    <property type="term" value="P:osmosensory signaling via phosphorelay pathway"/>
    <property type="evidence" value="ECO:0007669"/>
    <property type="project" value="TreeGrafter"/>
</dbReference>
<dbReference type="CDD" id="cd06225">
    <property type="entry name" value="HAMP"/>
    <property type="match status" value="1"/>
</dbReference>
<feature type="transmembrane region" description="Helical" evidence="7">
    <location>
        <begin position="6"/>
        <end position="26"/>
    </location>
</feature>
<sequence>MKISYTILAGFFIILLLFVTTTFINYRQSERINENGEALTRSSTILKHSNRFQRNVLNMVSGLRGYLLTNEQFFIQAYDSAMHENDEILHELSDLIPDSSAQGQMLREIVALNTHWLLEFGKPLIEARRFANDSDSSMAAFNKLYRSKMVTGVEKTINRSLQNKFREFSNYEYASREEQRAGLTKSIQNTKRISFFLTVLSIIAGIGIAVFLANYISSGVVKMVRMAESITQGHYKVSMRAKGKDELSSLARALNHMAGVLSENISLLKRKNDELDQFAYIVSHDLKAPLRGIDNVVTWIEEDHTAELSPKVSEYLGLIKGRIQRAENLLNGILSYSRVGRELQQREKVDVNQLIEEVRESLPPHTGIQLDVQSALPVLHTEKLPLLQVFTNLITNAYKYHDKPDGYVKIYFKHLGPVYEFYVEDNGPGIAQEYHRKIFTIFQTLEERDSFESTGIGLSIVKKILDDRKLSIRVQSEPGQGSIFIFTWPVNE</sequence>
<organism evidence="10 11">
    <name type="scientific">Dawidia soli</name>
    <dbReference type="NCBI Taxonomy" id="2782352"/>
    <lineage>
        <taxon>Bacteria</taxon>
        <taxon>Pseudomonadati</taxon>
        <taxon>Bacteroidota</taxon>
        <taxon>Cytophagia</taxon>
        <taxon>Cytophagales</taxon>
        <taxon>Chryseotaleaceae</taxon>
        <taxon>Dawidia</taxon>
    </lineage>
</organism>
<dbReference type="SMART" id="SM00388">
    <property type="entry name" value="HisKA"/>
    <property type="match status" value="1"/>
</dbReference>
<dbReference type="InterPro" id="IPR003661">
    <property type="entry name" value="HisK_dim/P_dom"/>
</dbReference>
<evidence type="ECO:0000313" key="10">
    <source>
        <dbReference type="EMBL" id="MBT1688098.1"/>
    </source>
</evidence>
<evidence type="ECO:0000259" key="9">
    <source>
        <dbReference type="PROSITE" id="PS50885"/>
    </source>
</evidence>
<reference evidence="10 11" key="1">
    <citation type="submission" date="2021-05" db="EMBL/GenBank/DDBJ databases">
        <title>A Polyphasic approach of four new species of the genus Ohtaekwangia: Ohtaekwangia histidinii sp. nov., Ohtaekwangia cretensis sp. nov., Ohtaekwangia indiensis sp. nov., Ohtaekwangia reichenbachii sp. nov. from diverse environment.</title>
        <authorList>
            <person name="Octaviana S."/>
        </authorList>
    </citation>
    <scope>NUCLEOTIDE SEQUENCE [LARGE SCALE GENOMIC DNA]</scope>
    <source>
        <strain evidence="10 11">PWU37</strain>
    </source>
</reference>